<dbReference type="AlphaFoldDB" id="A0A4R6WNZ0"/>
<accession>A0A4R6WNZ0</accession>
<comment type="subcellular location">
    <subcellularLocation>
        <location evidence="1">Cell outer membrane</location>
    </subcellularLocation>
</comment>
<dbReference type="OrthoDB" id="608091at2"/>
<evidence type="ECO:0000313" key="8">
    <source>
        <dbReference type="EMBL" id="TDQ80115.1"/>
    </source>
</evidence>
<dbReference type="Pfam" id="PF14322">
    <property type="entry name" value="SusD-like_3"/>
    <property type="match status" value="1"/>
</dbReference>
<dbReference type="Gene3D" id="1.25.40.390">
    <property type="match status" value="1"/>
</dbReference>
<evidence type="ECO:0000313" key="9">
    <source>
        <dbReference type="Proteomes" id="UP000295292"/>
    </source>
</evidence>
<evidence type="ECO:0000256" key="4">
    <source>
        <dbReference type="ARBA" id="ARBA00023136"/>
    </source>
</evidence>
<keyword evidence="9" id="KW-1185">Reference proteome</keyword>
<organism evidence="8 9">
    <name type="scientific">Sphingobacterium yanglingense</name>
    <dbReference type="NCBI Taxonomy" id="1437280"/>
    <lineage>
        <taxon>Bacteria</taxon>
        <taxon>Pseudomonadati</taxon>
        <taxon>Bacteroidota</taxon>
        <taxon>Sphingobacteriia</taxon>
        <taxon>Sphingobacteriales</taxon>
        <taxon>Sphingobacteriaceae</taxon>
        <taxon>Sphingobacterium</taxon>
    </lineage>
</organism>
<evidence type="ECO:0000256" key="3">
    <source>
        <dbReference type="ARBA" id="ARBA00022729"/>
    </source>
</evidence>
<dbReference type="SUPFAM" id="SSF48452">
    <property type="entry name" value="TPR-like"/>
    <property type="match status" value="1"/>
</dbReference>
<feature type="domain" description="SusD-like N-terminal" evidence="7">
    <location>
        <begin position="108"/>
        <end position="221"/>
    </location>
</feature>
<comment type="caution">
    <text evidence="8">The sequence shown here is derived from an EMBL/GenBank/DDBJ whole genome shotgun (WGS) entry which is preliminary data.</text>
</comment>
<protein>
    <submittedName>
        <fullName evidence="8">Putative outer membrane starch-binding protein</fullName>
    </submittedName>
</protein>
<dbReference type="InterPro" id="IPR033985">
    <property type="entry name" value="SusD-like_N"/>
</dbReference>
<comment type="similarity">
    <text evidence="2">Belongs to the SusD family.</text>
</comment>
<name>A0A4R6WNZ0_9SPHI</name>
<evidence type="ECO:0000259" key="7">
    <source>
        <dbReference type="Pfam" id="PF14322"/>
    </source>
</evidence>
<dbReference type="Proteomes" id="UP000295292">
    <property type="component" value="Unassembled WGS sequence"/>
</dbReference>
<keyword evidence="4" id="KW-0472">Membrane</keyword>
<reference evidence="8 9" key="1">
    <citation type="submission" date="2019-03" db="EMBL/GenBank/DDBJ databases">
        <title>Genomic Encyclopedia of Archaeal and Bacterial Type Strains, Phase II (KMG-II): from individual species to whole genera.</title>
        <authorList>
            <person name="Goeker M."/>
        </authorList>
    </citation>
    <scope>NUCLEOTIDE SEQUENCE [LARGE SCALE GENOMIC DNA]</scope>
    <source>
        <strain evidence="8 9">DSM 28353</strain>
    </source>
</reference>
<dbReference type="PROSITE" id="PS51257">
    <property type="entry name" value="PROKAR_LIPOPROTEIN"/>
    <property type="match status" value="1"/>
</dbReference>
<keyword evidence="5" id="KW-0998">Cell outer membrane</keyword>
<evidence type="ECO:0000256" key="2">
    <source>
        <dbReference type="ARBA" id="ARBA00006275"/>
    </source>
</evidence>
<feature type="domain" description="RagB/SusD" evidence="6">
    <location>
        <begin position="365"/>
        <end position="654"/>
    </location>
</feature>
<dbReference type="InterPro" id="IPR011990">
    <property type="entry name" value="TPR-like_helical_dom_sf"/>
</dbReference>
<proteinExistence type="inferred from homology"/>
<dbReference type="GO" id="GO:0009279">
    <property type="term" value="C:cell outer membrane"/>
    <property type="evidence" value="ECO:0007669"/>
    <property type="project" value="UniProtKB-SubCell"/>
</dbReference>
<sequence>MKMEKRSLKNIKKLTVMALLILATSGCKDYLDVVPDGLATIDHAFTNRHEAEKFLHKCYSYTFSRAHAGGVAVANIMFTGGDEMWTYRETYDLDSPWKIALGEQNVSRPYVNFWDGDKHGSNFWQAIRECNIFLENIKDERKVLDLLPEDRKRWIGEVEFLKAYFHFCLLRMYGPIPIMDKAIPIGESPETMRVKRMPVDEVVNYISNLLDEAATKLPDGIVNVTTEAGRISRTTVLTLKTKLWVMAASPLFNGNQDYNNFKNKDGQLLFNANYDQSKWEKAVEAGKLAIEAAEAGNHKLYYFSDFGYKLSDSTTYQMNTRGAVTEKWNSELIWGLTNHSETVIGDIQNANLAGQIDSRITTPVDYTSYLSVTMRMAELFYTDNGVPINEDLDYDYAGRFEVKAATVADRFNIVPGYRTAKLNFNRENRFYGSIAFDGAKWFMANAPGATDEQTALYVRGKNGQPSGKLRDMYYNVTGYWAKKLVNWRFQQIGIGTQKYSTEKYPRPEMRLADLYLLYAEACNETDKREEAIRYLDMIRTRAGLKGVVESWTNHSRNPGKPNTKEGLRAIIMQERGIELAFEGHRIWDLRRWKTAETLQNQPVRGWNYLGSTEIDYYRVRTLHNMTFNAPRDYFWPIRESNLQTNPNLVQNPGW</sequence>
<dbReference type="Pfam" id="PF07980">
    <property type="entry name" value="SusD_RagB"/>
    <property type="match status" value="1"/>
</dbReference>
<evidence type="ECO:0000259" key="6">
    <source>
        <dbReference type="Pfam" id="PF07980"/>
    </source>
</evidence>
<evidence type="ECO:0000256" key="5">
    <source>
        <dbReference type="ARBA" id="ARBA00023237"/>
    </source>
</evidence>
<dbReference type="InterPro" id="IPR012944">
    <property type="entry name" value="SusD_RagB_dom"/>
</dbReference>
<evidence type="ECO:0000256" key="1">
    <source>
        <dbReference type="ARBA" id="ARBA00004442"/>
    </source>
</evidence>
<keyword evidence="3" id="KW-0732">Signal</keyword>
<gene>
    <name evidence="8" type="ORF">CLV99_1570</name>
</gene>
<dbReference type="EMBL" id="SNYV01000011">
    <property type="protein sequence ID" value="TDQ80115.1"/>
    <property type="molecule type" value="Genomic_DNA"/>
</dbReference>